<keyword evidence="6" id="KW-0800">Toxin</keyword>
<comment type="caution">
    <text evidence="9">The sequence shown here is derived from an EMBL/GenBank/DDBJ whole genome shotgun (WGS) entry which is preliminary data.</text>
</comment>
<evidence type="ECO:0000313" key="10">
    <source>
        <dbReference type="Proteomes" id="UP000256541"/>
    </source>
</evidence>
<gene>
    <name evidence="6" type="primary">vapC</name>
    <name evidence="9" type="ORF">B7R22_10660</name>
</gene>
<accession>A0A3E0VWH7</accession>
<keyword evidence="7" id="KW-0732">Signal</keyword>
<comment type="similarity">
    <text evidence="6">Belongs to the PINc/VapC protein family.</text>
</comment>
<keyword evidence="5 6" id="KW-0460">Magnesium</keyword>
<evidence type="ECO:0000256" key="6">
    <source>
        <dbReference type="HAMAP-Rule" id="MF_00265"/>
    </source>
</evidence>
<feature type="signal peptide" evidence="7">
    <location>
        <begin position="1"/>
        <end position="26"/>
    </location>
</feature>
<evidence type="ECO:0000256" key="3">
    <source>
        <dbReference type="ARBA" id="ARBA00022723"/>
    </source>
</evidence>
<dbReference type="AlphaFoldDB" id="A0A3E0VWH7"/>
<evidence type="ECO:0000259" key="8">
    <source>
        <dbReference type="Pfam" id="PF01850"/>
    </source>
</evidence>
<dbReference type="OrthoDB" id="25693at2"/>
<feature type="binding site" evidence="6">
    <location>
        <position position="103"/>
    </location>
    <ligand>
        <name>Mg(2+)</name>
        <dbReference type="ChEBI" id="CHEBI:18420"/>
    </ligand>
</feature>
<dbReference type="InterPro" id="IPR002716">
    <property type="entry name" value="PIN_dom"/>
</dbReference>
<comment type="function">
    <text evidence="6">Toxic component of a toxin-antitoxin (TA) system. An RNase.</text>
</comment>
<reference evidence="9 10" key="1">
    <citation type="submission" date="2017-04" db="EMBL/GenBank/DDBJ databases">
        <title>Comparative genome analysis of Subtercola boreus.</title>
        <authorList>
            <person name="Cho Y.-J."/>
            <person name="Cho A."/>
            <person name="Kim O.-S."/>
            <person name="Lee J.-I."/>
        </authorList>
    </citation>
    <scope>NUCLEOTIDE SEQUENCE [LARGE SCALE GENOMIC DNA]</scope>
    <source>
        <strain evidence="9 10">P27479</strain>
    </source>
</reference>
<evidence type="ECO:0000256" key="7">
    <source>
        <dbReference type="SAM" id="SignalP"/>
    </source>
</evidence>
<keyword evidence="2 6" id="KW-0540">Nuclease</keyword>
<evidence type="ECO:0000313" key="9">
    <source>
        <dbReference type="EMBL" id="RFA14070.1"/>
    </source>
</evidence>
<evidence type="ECO:0000256" key="1">
    <source>
        <dbReference type="ARBA" id="ARBA00022649"/>
    </source>
</evidence>
<dbReference type="Pfam" id="PF01850">
    <property type="entry name" value="PIN"/>
    <property type="match status" value="1"/>
</dbReference>
<sequence>MTSQKRFALDTSVAVPLLLHAHSAHAAVSAWAAGRILGLSGHALIETYSVLTRLPGDSRVGAADAVTLIDDNFPELYMLSTEATSRAHRELALHGVSGGATYDGLVALAARENDAVLVTRDARARQTYEALGAAVEIIIDSV</sequence>
<evidence type="ECO:0000256" key="4">
    <source>
        <dbReference type="ARBA" id="ARBA00022801"/>
    </source>
</evidence>
<dbReference type="InterPro" id="IPR022907">
    <property type="entry name" value="VapC_family"/>
</dbReference>
<dbReference type="Gene3D" id="3.40.50.1010">
    <property type="entry name" value="5'-nuclease"/>
    <property type="match status" value="1"/>
</dbReference>
<keyword evidence="4 6" id="KW-0378">Hydrolase</keyword>
<keyword evidence="3 6" id="KW-0479">Metal-binding</keyword>
<dbReference type="HAMAP" id="MF_00265">
    <property type="entry name" value="VapC_Nob1"/>
    <property type="match status" value="1"/>
</dbReference>
<proteinExistence type="inferred from homology"/>
<feature type="domain" description="PIN" evidence="8">
    <location>
        <begin position="9"/>
        <end position="128"/>
    </location>
</feature>
<feature type="chain" id="PRO_5017788277" description="Ribonuclease VapC" evidence="7">
    <location>
        <begin position="27"/>
        <end position="142"/>
    </location>
</feature>
<organism evidence="9 10">
    <name type="scientific">Subtercola boreus</name>
    <dbReference type="NCBI Taxonomy" id="120213"/>
    <lineage>
        <taxon>Bacteria</taxon>
        <taxon>Bacillati</taxon>
        <taxon>Actinomycetota</taxon>
        <taxon>Actinomycetes</taxon>
        <taxon>Micrococcales</taxon>
        <taxon>Microbacteriaceae</taxon>
        <taxon>Subtercola</taxon>
    </lineage>
</organism>
<protein>
    <recommendedName>
        <fullName evidence="6">Ribonuclease VapC</fullName>
        <shortName evidence="6">RNase VapC</shortName>
        <ecNumber evidence="6">3.1.-.-</ecNumber>
    </recommendedName>
    <alternativeName>
        <fullName evidence="6">Toxin VapC</fullName>
    </alternativeName>
</protein>
<evidence type="ECO:0000256" key="2">
    <source>
        <dbReference type="ARBA" id="ARBA00022722"/>
    </source>
</evidence>
<dbReference type="SUPFAM" id="SSF88723">
    <property type="entry name" value="PIN domain-like"/>
    <property type="match status" value="1"/>
</dbReference>
<dbReference type="RefSeq" id="WP_116411726.1">
    <property type="nucleotide sequence ID" value="NZ_NBXB01000029.1"/>
</dbReference>
<dbReference type="GO" id="GO:0004540">
    <property type="term" value="F:RNA nuclease activity"/>
    <property type="evidence" value="ECO:0007669"/>
    <property type="project" value="InterPro"/>
</dbReference>
<dbReference type="EMBL" id="NBXB01000029">
    <property type="protein sequence ID" value="RFA14070.1"/>
    <property type="molecule type" value="Genomic_DNA"/>
</dbReference>
<dbReference type="GO" id="GO:0090729">
    <property type="term" value="F:toxin activity"/>
    <property type="evidence" value="ECO:0007669"/>
    <property type="project" value="UniProtKB-KW"/>
</dbReference>
<dbReference type="GO" id="GO:0000287">
    <property type="term" value="F:magnesium ion binding"/>
    <property type="evidence" value="ECO:0007669"/>
    <property type="project" value="UniProtKB-UniRule"/>
</dbReference>
<dbReference type="GO" id="GO:0016787">
    <property type="term" value="F:hydrolase activity"/>
    <property type="evidence" value="ECO:0007669"/>
    <property type="project" value="UniProtKB-KW"/>
</dbReference>
<comment type="cofactor">
    <cofactor evidence="6">
        <name>Mg(2+)</name>
        <dbReference type="ChEBI" id="CHEBI:18420"/>
    </cofactor>
</comment>
<keyword evidence="1 6" id="KW-1277">Toxin-antitoxin system</keyword>
<name>A0A3E0VWH7_9MICO</name>
<dbReference type="Proteomes" id="UP000256541">
    <property type="component" value="Unassembled WGS sequence"/>
</dbReference>
<dbReference type="InterPro" id="IPR029060">
    <property type="entry name" value="PIN-like_dom_sf"/>
</dbReference>
<feature type="binding site" evidence="6">
    <location>
        <position position="10"/>
    </location>
    <ligand>
        <name>Mg(2+)</name>
        <dbReference type="ChEBI" id="CHEBI:18420"/>
    </ligand>
</feature>
<dbReference type="EC" id="3.1.-.-" evidence="6"/>
<evidence type="ECO:0000256" key="5">
    <source>
        <dbReference type="ARBA" id="ARBA00022842"/>
    </source>
</evidence>